<evidence type="ECO:0008006" key="5">
    <source>
        <dbReference type="Google" id="ProtNLM"/>
    </source>
</evidence>
<dbReference type="AlphaFoldDB" id="A0A923MP68"/>
<evidence type="ECO:0000256" key="2">
    <source>
        <dbReference type="SAM" id="SignalP"/>
    </source>
</evidence>
<proteinExistence type="predicted"/>
<name>A0A923MP68_9BURK</name>
<dbReference type="RefSeq" id="WP_187074434.1">
    <property type="nucleotide sequence ID" value="NZ_JACORT010000001.1"/>
</dbReference>
<keyword evidence="2" id="KW-0732">Signal</keyword>
<evidence type="ECO:0000313" key="3">
    <source>
        <dbReference type="EMBL" id="MBC5781684.1"/>
    </source>
</evidence>
<reference evidence="3" key="1">
    <citation type="submission" date="2020-08" db="EMBL/GenBank/DDBJ databases">
        <title>Ramlibacter sp. USB13 16S ribosomal RNA gene genome sequencing and assembly.</title>
        <authorList>
            <person name="Kang M."/>
        </authorList>
    </citation>
    <scope>NUCLEOTIDE SEQUENCE</scope>
    <source>
        <strain evidence="3">USB13</strain>
    </source>
</reference>
<organism evidence="3 4">
    <name type="scientific">Ramlibacter cellulosilyticus</name>
    <dbReference type="NCBI Taxonomy" id="2764187"/>
    <lineage>
        <taxon>Bacteria</taxon>
        <taxon>Pseudomonadati</taxon>
        <taxon>Pseudomonadota</taxon>
        <taxon>Betaproteobacteria</taxon>
        <taxon>Burkholderiales</taxon>
        <taxon>Comamonadaceae</taxon>
        <taxon>Ramlibacter</taxon>
    </lineage>
</organism>
<keyword evidence="4" id="KW-1185">Reference proteome</keyword>
<accession>A0A923MP68</accession>
<gene>
    <name evidence="3" type="ORF">H8N03_01930</name>
</gene>
<feature type="compositionally biased region" description="Basic and acidic residues" evidence="1">
    <location>
        <begin position="96"/>
        <end position="111"/>
    </location>
</feature>
<comment type="caution">
    <text evidence="3">The sequence shown here is derived from an EMBL/GenBank/DDBJ whole genome shotgun (WGS) entry which is preliminary data.</text>
</comment>
<protein>
    <recommendedName>
        <fullName evidence="5">Calcium-binding protein</fullName>
    </recommendedName>
</protein>
<feature type="region of interest" description="Disordered" evidence="1">
    <location>
        <begin position="92"/>
        <end position="117"/>
    </location>
</feature>
<feature type="signal peptide" evidence="2">
    <location>
        <begin position="1"/>
        <end position="22"/>
    </location>
</feature>
<evidence type="ECO:0000313" key="4">
    <source>
        <dbReference type="Proteomes" id="UP000608513"/>
    </source>
</evidence>
<sequence>MKKFILGAVAAGALAVGGAASAQDLGAVLNNILGYGYGDRTSQDTIQGSYRDEYGRLWVVDGGGKHTMVTPGAGSAGVGSWGQGTYGVQANGGYYRDSDGDGVVDARDRRPNNPRRW</sequence>
<feature type="chain" id="PRO_5036769266" description="Calcium-binding protein" evidence="2">
    <location>
        <begin position="23"/>
        <end position="117"/>
    </location>
</feature>
<dbReference type="EMBL" id="JACORT010000001">
    <property type="protein sequence ID" value="MBC5781684.1"/>
    <property type="molecule type" value="Genomic_DNA"/>
</dbReference>
<dbReference type="Proteomes" id="UP000608513">
    <property type="component" value="Unassembled WGS sequence"/>
</dbReference>
<evidence type="ECO:0000256" key="1">
    <source>
        <dbReference type="SAM" id="MobiDB-lite"/>
    </source>
</evidence>